<gene>
    <name evidence="2" type="ordered locus">Igni_1161</name>
</gene>
<accession>A8ABN6</accession>
<sequence>MRAHCSLLAVAFSTSFAVSLVTLLTLSAVYLLGVASPILVLLGGALGGALAYALSSALLNACGGAGQ</sequence>
<evidence type="ECO:0000313" key="2">
    <source>
        <dbReference type="EMBL" id="ABU82338.1"/>
    </source>
</evidence>
<dbReference type="STRING" id="453591.Igni_1161"/>
<feature type="transmembrane region" description="Helical" evidence="1">
    <location>
        <begin position="27"/>
        <end position="54"/>
    </location>
</feature>
<evidence type="ECO:0000256" key="1">
    <source>
        <dbReference type="SAM" id="Phobius"/>
    </source>
</evidence>
<organism evidence="2 3">
    <name type="scientific">Ignicoccus hospitalis (strain KIN4/I / DSM 18386 / JCM 14125)</name>
    <dbReference type="NCBI Taxonomy" id="453591"/>
    <lineage>
        <taxon>Archaea</taxon>
        <taxon>Thermoproteota</taxon>
        <taxon>Thermoprotei</taxon>
        <taxon>Desulfurococcales</taxon>
        <taxon>Desulfurococcaceae</taxon>
        <taxon>Ignicoccus</taxon>
    </lineage>
</organism>
<proteinExistence type="predicted"/>
<dbReference type="EMBL" id="CP000816">
    <property type="protein sequence ID" value="ABU82338.1"/>
    <property type="molecule type" value="Genomic_DNA"/>
</dbReference>
<dbReference type="AlphaFoldDB" id="A8ABN6"/>
<protein>
    <submittedName>
        <fullName evidence="2">Uncharacterized protein</fullName>
    </submittedName>
</protein>
<dbReference type="KEGG" id="iho:Igni_1161"/>
<reference evidence="2 3" key="1">
    <citation type="journal article" date="2008" name="Genome Biol.">
        <title>A genomic analysis of the archaeal system Ignicoccus hospitalis-Nanoarchaeum equitans.</title>
        <authorList>
            <person name="Podar M."/>
            <person name="Anderson I."/>
            <person name="Makarova K.S."/>
            <person name="Elkins J.G."/>
            <person name="Ivanova N."/>
            <person name="Wall M.A."/>
            <person name="Lykidis A."/>
            <person name="Mavromatis K."/>
            <person name="Sun H."/>
            <person name="Hudson M.E."/>
            <person name="Chen W."/>
            <person name="Deciu C."/>
            <person name="Hutchison D."/>
            <person name="Eads J.R."/>
            <person name="Anderson A."/>
            <person name="Fernandes F."/>
            <person name="Szeto E."/>
            <person name="Lapidus A."/>
            <person name="Kyrpides N.C."/>
            <person name="Saier M.H.Jr."/>
            <person name="Richardson P.M."/>
            <person name="Rachel R."/>
            <person name="Huber H."/>
            <person name="Eisen J.A."/>
            <person name="Koonin E.V."/>
            <person name="Keller M."/>
            <person name="Stetter K.O."/>
        </authorList>
    </citation>
    <scope>NUCLEOTIDE SEQUENCE [LARGE SCALE GENOMIC DNA]</scope>
    <source>
        <strain evidence="3">KIN4/I / DSM 18386 / JCM 14125</strain>
    </source>
</reference>
<name>A8ABN6_IGNH4</name>
<keyword evidence="1" id="KW-1133">Transmembrane helix</keyword>
<dbReference type="HOGENOM" id="CLU_2802171_0_0_2"/>
<keyword evidence="1" id="KW-0812">Transmembrane</keyword>
<dbReference type="Proteomes" id="UP000000262">
    <property type="component" value="Chromosome"/>
</dbReference>
<dbReference type="RefSeq" id="WP_012123302.1">
    <property type="nucleotide sequence ID" value="NC_009776.1"/>
</dbReference>
<keyword evidence="3" id="KW-1185">Reference proteome</keyword>
<evidence type="ECO:0000313" key="3">
    <source>
        <dbReference type="Proteomes" id="UP000000262"/>
    </source>
</evidence>
<keyword evidence="1" id="KW-0472">Membrane</keyword>
<dbReference type="GeneID" id="5561718"/>